<name>A0ABX0W3D4_9RHOB</name>
<comment type="caution">
    <text evidence="1">The sequence shown here is derived from an EMBL/GenBank/DDBJ whole genome shotgun (WGS) entry which is preliminary data.</text>
</comment>
<organism evidence="1 2">
    <name type="scientific">Marivivens donghaensis</name>
    <dbReference type="NCBI Taxonomy" id="1699413"/>
    <lineage>
        <taxon>Bacteria</taxon>
        <taxon>Pseudomonadati</taxon>
        <taxon>Pseudomonadota</taxon>
        <taxon>Alphaproteobacteria</taxon>
        <taxon>Rhodobacterales</taxon>
        <taxon>Paracoccaceae</taxon>
        <taxon>Marivivens group</taxon>
        <taxon>Marivivens</taxon>
    </lineage>
</organism>
<dbReference type="EMBL" id="JAATOP010000017">
    <property type="protein sequence ID" value="NIY73981.1"/>
    <property type="molecule type" value="Genomic_DNA"/>
</dbReference>
<protein>
    <submittedName>
        <fullName evidence="1">Uncharacterized protein</fullName>
    </submittedName>
</protein>
<evidence type="ECO:0000313" key="2">
    <source>
        <dbReference type="Proteomes" id="UP000709466"/>
    </source>
</evidence>
<accession>A0ABX0W3D4</accession>
<sequence>MNAHDMDALCAVTSRVEMLVNLSDIGLALVIHHDQDKVTRLTATEIDQRQRNAVGWVLMGEPYAHSATLAFMQPKIEVLEGELGGLLANRPSAKAEVEDIVAMWLAHHFDAIEYTVSVAE</sequence>
<proteinExistence type="predicted"/>
<dbReference type="RefSeq" id="WP_167639363.1">
    <property type="nucleotide sequence ID" value="NZ_JAATOP010000017.1"/>
</dbReference>
<gene>
    <name evidence="1" type="ORF">HCZ30_16265</name>
</gene>
<keyword evidence="2" id="KW-1185">Reference proteome</keyword>
<evidence type="ECO:0000313" key="1">
    <source>
        <dbReference type="EMBL" id="NIY73981.1"/>
    </source>
</evidence>
<dbReference type="Proteomes" id="UP000709466">
    <property type="component" value="Unassembled WGS sequence"/>
</dbReference>
<reference evidence="1 2" key="1">
    <citation type="submission" date="2020-03" db="EMBL/GenBank/DDBJ databases">
        <title>Bacterial isolates of synthetic phycosphere.</title>
        <authorList>
            <person name="Fu H."/>
            <person name="Moran M.A."/>
        </authorList>
    </citation>
    <scope>NUCLEOTIDE SEQUENCE [LARGE SCALE GENOMIC DNA]</scope>
    <source>
        <strain evidence="1 2">HF1</strain>
    </source>
</reference>